<organism evidence="3 4">
    <name type="scientific">Pedobacter quisquiliarum</name>
    <dbReference type="NCBI Taxonomy" id="1834438"/>
    <lineage>
        <taxon>Bacteria</taxon>
        <taxon>Pseudomonadati</taxon>
        <taxon>Bacteroidota</taxon>
        <taxon>Sphingobacteriia</taxon>
        <taxon>Sphingobacteriales</taxon>
        <taxon>Sphingobacteriaceae</taxon>
        <taxon>Pedobacter</taxon>
    </lineage>
</organism>
<dbReference type="EMBL" id="BMIL01000005">
    <property type="protein sequence ID" value="GGC63981.1"/>
    <property type="molecule type" value="Genomic_DNA"/>
</dbReference>
<feature type="signal peptide" evidence="2">
    <location>
        <begin position="1"/>
        <end position="22"/>
    </location>
</feature>
<evidence type="ECO:0000256" key="2">
    <source>
        <dbReference type="SAM" id="SignalP"/>
    </source>
</evidence>
<dbReference type="Proteomes" id="UP000651668">
    <property type="component" value="Unassembled WGS sequence"/>
</dbReference>
<feature type="region of interest" description="Disordered" evidence="1">
    <location>
        <begin position="24"/>
        <end position="102"/>
    </location>
</feature>
<proteinExistence type="predicted"/>
<accession>A0A916U929</accession>
<sequence length="102" mass="10256">MKSLFKPVLAFSFLALSLAACTAGDKGDDSVADSVRLDTTQAPAMNSASGQNSSGSDSGAADTTGLSQSNINTVVRDSVSKNRSANGGADGVKQSNTEGIKK</sequence>
<feature type="compositionally biased region" description="Polar residues" evidence="1">
    <location>
        <begin position="66"/>
        <end position="85"/>
    </location>
</feature>
<evidence type="ECO:0000313" key="4">
    <source>
        <dbReference type="Proteomes" id="UP000651668"/>
    </source>
</evidence>
<reference evidence="3" key="1">
    <citation type="journal article" date="2014" name="Int. J. Syst. Evol. Microbiol.">
        <title>Complete genome sequence of Corynebacterium casei LMG S-19264T (=DSM 44701T), isolated from a smear-ripened cheese.</title>
        <authorList>
            <consortium name="US DOE Joint Genome Institute (JGI-PGF)"/>
            <person name="Walter F."/>
            <person name="Albersmeier A."/>
            <person name="Kalinowski J."/>
            <person name="Ruckert C."/>
        </authorList>
    </citation>
    <scope>NUCLEOTIDE SEQUENCE</scope>
    <source>
        <strain evidence="3">CGMCC 1.15343</strain>
    </source>
</reference>
<reference evidence="3" key="2">
    <citation type="submission" date="2020-09" db="EMBL/GenBank/DDBJ databases">
        <authorList>
            <person name="Sun Q."/>
            <person name="Zhou Y."/>
        </authorList>
    </citation>
    <scope>NUCLEOTIDE SEQUENCE</scope>
    <source>
        <strain evidence="3">CGMCC 1.15343</strain>
    </source>
</reference>
<dbReference type="PROSITE" id="PS51257">
    <property type="entry name" value="PROKAR_LIPOPROTEIN"/>
    <property type="match status" value="1"/>
</dbReference>
<evidence type="ECO:0000256" key="1">
    <source>
        <dbReference type="SAM" id="MobiDB-lite"/>
    </source>
</evidence>
<feature type="compositionally biased region" description="Polar residues" evidence="1">
    <location>
        <begin position="93"/>
        <end position="102"/>
    </location>
</feature>
<feature type="compositionally biased region" description="Low complexity" evidence="1">
    <location>
        <begin position="44"/>
        <end position="65"/>
    </location>
</feature>
<keyword evidence="2" id="KW-0732">Signal</keyword>
<keyword evidence="4" id="KW-1185">Reference proteome</keyword>
<name>A0A916U929_9SPHI</name>
<evidence type="ECO:0000313" key="3">
    <source>
        <dbReference type="EMBL" id="GGC63981.1"/>
    </source>
</evidence>
<comment type="caution">
    <text evidence="3">The sequence shown here is derived from an EMBL/GenBank/DDBJ whole genome shotgun (WGS) entry which is preliminary data.</text>
</comment>
<evidence type="ECO:0008006" key="5">
    <source>
        <dbReference type="Google" id="ProtNLM"/>
    </source>
</evidence>
<gene>
    <name evidence="3" type="ORF">GCM10011387_17030</name>
</gene>
<dbReference type="RefSeq" id="WP_188626456.1">
    <property type="nucleotide sequence ID" value="NZ_BMIL01000005.1"/>
</dbReference>
<protein>
    <recommendedName>
        <fullName evidence="5">Entericidin</fullName>
    </recommendedName>
</protein>
<feature type="chain" id="PRO_5037893357" description="Entericidin" evidence="2">
    <location>
        <begin position="23"/>
        <end position="102"/>
    </location>
</feature>
<dbReference type="AlphaFoldDB" id="A0A916U929"/>